<evidence type="ECO:0000256" key="1">
    <source>
        <dbReference type="ARBA" id="ARBA00009219"/>
    </source>
</evidence>
<dbReference type="Proteomes" id="UP001201262">
    <property type="component" value="Unassembled WGS sequence"/>
</dbReference>
<dbReference type="EMBL" id="JAJTJA010000002">
    <property type="protein sequence ID" value="KAH8704011.1"/>
    <property type="molecule type" value="Genomic_DNA"/>
</dbReference>
<comment type="caution">
    <text evidence="4">The sequence shown here is derived from an EMBL/GenBank/DDBJ whole genome shotgun (WGS) entry which is preliminary data.</text>
</comment>
<comment type="similarity">
    <text evidence="1">Belongs to the 3-beta-HSD family.</text>
</comment>
<dbReference type="PANTHER" id="PTHR43245:SF51">
    <property type="entry name" value="SHORT CHAIN DEHYDROGENASE_REDUCTASE FAMILY 42E, MEMBER 2"/>
    <property type="match status" value="1"/>
</dbReference>
<dbReference type="AlphaFoldDB" id="A0AAD4L1Q0"/>
<sequence>MSKSLTIILTGGTGCVGFATTKALLEHYSNDNKLEVNNVSIHILDVAIPSESDDNFIAAVKQYHKVDITDATEIASLFLNLRPDVVIHTASIIPSAARKQHISDHRLWDVNVGGTKNVLDAAEQCGTVEALVYTSSCDVVKPNSWMNFVNANEKDTAYLMDAEKWDGEYARTKAAAEKLVLAEDRKVKTCAIRTHGVVGTHDQNLFPLVATSPRKLSLGSGKNLYDFSSADNVALAHLLAVDNLLLKKDPTANQRAFFVSDGNPKPFRELQEMVWREVDGVDDPKSYGGHMVIPVWLFTGILRFLGLFMKTDISPDDVGDAVATRYFDISEARKVLGYEPKKTLEESMRDACLSWRKRSES</sequence>
<dbReference type="Gene3D" id="3.40.50.720">
    <property type="entry name" value="NAD(P)-binding Rossmann-like Domain"/>
    <property type="match status" value="1"/>
</dbReference>
<name>A0AAD4L1Q0_9EURO</name>
<accession>A0AAD4L1Q0</accession>
<dbReference type="GO" id="GO:0006694">
    <property type="term" value="P:steroid biosynthetic process"/>
    <property type="evidence" value="ECO:0007669"/>
    <property type="project" value="InterPro"/>
</dbReference>
<dbReference type="Pfam" id="PF01073">
    <property type="entry name" value="3Beta_HSD"/>
    <property type="match status" value="1"/>
</dbReference>
<keyword evidence="2" id="KW-0560">Oxidoreductase</keyword>
<proteinExistence type="inferred from homology"/>
<dbReference type="SUPFAM" id="SSF51735">
    <property type="entry name" value="NAD(P)-binding Rossmann-fold domains"/>
    <property type="match status" value="1"/>
</dbReference>
<dbReference type="InterPro" id="IPR050177">
    <property type="entry name" value="Lipid_A_modif_metabolic_enz"/>
</dbReference>
<dbReference type="PROSITE" id="PS51257">
    <property type="entry name" value="PROKAR_LIPOPROTEIN"/>
    <property type="match status" value="1"/>
</dbReference>
<evidence type="ECO:0000313" key="5">
    <source>
        <dbReference type="Proteomes" id="UP001201262"/>
    </source>
</evidence>
<feature type="domain" description="3-beta hydroxysteroid dehydrogenase/isomerase" evidence="3">
    <location>
        <begin position="9"/>
        <end position="283"/>
    </location>
</feature>
<evidence type="ECO:0000313" key="4">
    <source>
        <dbReference type="EMBL" id="KAH8704011.1"/>
    </source>
</evidence>
<dbReference type="GO" id="GO:0016616">
    <property type="term" value="F:oxidoreductase activity, acting on the CH-OH group of donors, NAD or NADP as acceptor"/>
    <property type="evidence" value="ECO:0007669"/>
    <property type="project" value="InterPro"/>
</dbReference>
<gene>
    <name evidence="4" type="ORF">BGW36DRAFT_313457</name>
</gene>
<evidence type="ECO:0000256" key="2">
    <source>
        <dbReference type="ARBA" id="ARBA00023002"/>
    </source>
</evidence>
<evidence type="ECO:0000259" key="3">
    <source>
        <dbReference type="Pfam" id="PF01073"/>
    </source>
</evidence>
<keyword evidence="5" id="KW-1185">Reference proteome</keyword>
<reference evidence="4" key="1">
    <citation type="submission" date="2021-12" db="EMBL/GenBank/DDBJ databases">
        <title>Convergent genome expansion in fungi linked to evolution of root-endophyte symbiosis.</title>
        <authorList>
            <consortium name="DOE Joint Genome Institute"/>
            <person name="Ke Y.-H."/>
            <person name="Bonito G."/>
            <person name="Liao H.-L."/>
            <person name="Looney B."/>
            <person name="Rojas-Flechas A."/>
            <person name="Nash J."/>
            <person name="Hameed K."/>
            <person name="Schadt C."/>
            <person name="Martin F."/>
            <person name="Crous P.W."/>
            <person name="Miettinen O."/>
            <person name="Magnuson J.K."/>
            <person name="Labbe J."/>
            <person name="Jacobson D."/>
            <person name="Doktycz M.J."/>
            <person name="Veneault-Fourrey C."/>
            <person name="Kuo A."/>
            <person name="Mondo S."/>
            <person name="Calhoun S."/>
            <person name="Riley R."/>
            <person name="Ohm R."/>
            <person name="LaButti K."/>
            <person name="Andreopoulos B."/>
            <person name="Pangilinan J."/>
            <person name="Nolan M."/>
            <person name="Tritt A."/>
            <person name="Clum A."/>
            <person name="Lipzen A."/>
            <person name="Daum C."/>
            <person name="Barry K."/>
            <person name="Grigoriev I.V."/>
            <person name="Vilgalys R."/>
        </authorList>
    </citation>
    <scope>NUCLEOTIDE SEQUENCE</scope>
    <source>
        <strain evidence="4">PMI_201</strain>
    </source>
</reference>
<dbReference type="RefSeq" id="XP_046077029.1">
    <property type="nucleotide sequence ID" value="XM_046212520.1"/>
</dbReference>
<organism evidence="4 5">
    <name type="scientific">Talaromyces proteolyticus</name>
    <dbReference type="NCBI Taxonomy" id="1131652"/>
    <lineage>
        <taxon>Eukaryota</taxon>
        <taxon>Fungi</taxon>
        <taxon>Dikarya</taxon>
        <taxon>Ascomycota</taxon>
        <taxon>Pezizomycotina</taxon>
        <taxon>Eurotiomycetes</taxon>
        <taxon>Eurotiomycetidae</taxon>
        <taxon>Eurotiales</taxon>
        <taxon>Trichocomaceae</taxon>
        <taxon>Talaromyces</taxon>
        <taxon>Talaromyces sect. Bacilispori</taxon>
    </lineage>
</organism>
<dbReference type="GeneID" id="70242807"/>
<dbReference type="PANTHER" id="PTHR43245">
    <property type="entry name" value="BIFUNCTIONAL POLYMYXIN RESISTANCE PROTEIN ARNA"/>
    <property type="match status" value="1"/>
</dbReference>
<protein>
    <submittedName>
        <fullName evidence="4">Hydroxysteroid dehydrogenase</fullName>
    </submittedName>
</protein>
<dbReference type="InterPro" id="IPR036291">
    <property type="entry name" value="NAD(P)-bd_dom_sf"/>
</dbReference>
<dbReference type="InterPro" id="IPR002225">
    <property type="entry name" value="3Beta_OHSteriod_DH/Estase"/>
</dbReference>